<organism evidence="1">
    <name type="scientific">marine metagenome</name>
    <dbReference type="NCBI Taxonomy" id="408172"/>
    <lineage>
        <taxon>unclassified sequences</taxon>
        <taxon>metagenomes</taxon>
        <taxon>ecological metagenomes</taxon>
    </lineage>
</organism>
<proteinExistence type="predicted"/>
<feature type="non-terminal residue" evidence="1">
    <location>
        <position position="1"/>
    </location>
</feature>
<reference evidence="1" key="1">
    <citation type="submission" date="2018-05" db="EMBL/GenBank/DDBJ databases">
        <authorList>
            <person name="Lanie J.A."/>
            <person name="Ng W.-L."/>
            <person name="Kazmierczak K.M."/>
            <person name="Andrzejewski T.M."/>
            <person name="Davidsen T.M."/>
            <person name="Wayne K.J."/>
            <person name="Tettelin H."/>
            <person name="Glass J.I."/>
            <person name="Rusch D."/>
            <person name="Podicherti R."/>
            <person name="Tsui H.-C.T."/>
            <person name="Winkler M.E."/>
        </authorList>
    </citation>
    <scope>NUCLEOTIDE SEQUENCE</scope>
</reference>
<gene>
    <name evidence="1" type="ORF">METZ01_LOCUS458911</name>
</gene>
<name>A0A383AE13_9ZZZZ</name>
<accession>A0A383AE13</accession>
<sequence>VTGITFKTCLGVSLRQYAVRIGLKQCVLYLSGNHSETGVVLNIPRRRKQIMSRKKLKKAAKTNELSGEELDSVAGGAAQIENGLLSAEVNIDHISSLTSIGDNLDAEFESVATGLKKKKGFGPRSGKPIRN</sequence>
<dbReference type="AlphaFoldDB" id="A0A383AE13"/>
<protein>
    <submittedName>
        <fullName evidence="1">Uncharacterized protein</fullName>
    </submittedName>
</protein>
<dbReference type="EMBL" id="UINC01191417">
    <property type="protein sequence ID" value="SVE06057.1"/>
    <property type="molecule type" value="Genomic_DNA"/>
</dbReference>
<evidence type="ECO:0000313" key="1">
    <source>
        <dbReference type="EMBL" id="SVE06057.1"/>
    </source>
</evidence>